<comment type="caution">
    <text evidence="1">The sequence shown here is derived from an EMBL/GenBank/DDBJ whole genome shotgun (WGS) entry which is preliminary data.</text>
</comment>
<dbReference type="Proteomes" id="UP001054821">
    <property type="component" value="Chromosome 8"/>
</dbReference>
<sequence length="121" mass="13604">MRSIPHSLDFVAEIAGNDDGKIANFPLVLVASQLEIGSGNLMGRAEEVDMSVLQDLGYYMRDTIFPVPTRSRQSFPHTSQFRPMSIEVVVLTRNCKQMKVNLDLFEEERGKAIVQVAAYQQ</sequence>
<accession>A0AAD4UWE7</accession>
<gene>
    <name evidence="1" type="ORF">L3X38_042498</name>
</gene>
<keyword evidence="2" id="KW-1185">Reference proteome</keyword>
<organism evidence="1 2">
    <name type="scientific">Prunus dulcis</name>
    <name type="common">Almond</name>
    <name type="synonym">Amygdalus dulcis</name>
    <dbReference type="NCBI Taxonomy" id="3755"/>
    <lineage>
        <taxon>Eukaryota</taxon>
        <taxon>Viridiplantae</taxon>
        <taxon>Streptophyta</taxon>
        <taxon>Embryophyta</taxon>
        <taxon>Tracheophyta</taxon>
        <taxon>Spermatophyta</taxon>
        <taxon>Magnoliopsida</taxon>
        <taxon>eudicotyledons</taxon>
        <taxon>Gunneridae</taxon>
        <taxon>Pentapetalae</taxon>
        <taxon>rosids</taxon>
        <taxon>fabids</taxon>
        <taxon>Rosales</taxon>
        <taxon>Rosaceae</taxon>
        <taxon>Amygdaloideae</taxon>
        <taxon>Amygdaleae</taxon>
        <taxon>Prunus</taxon>
    </lineage>
</organism>
<dbReference type="AlphaFoldDB" id="A0AAD4UWE7"/>
<evidence type="ECO:0000313" key="2">
    <source>
        <dbReference type="Proteomes" id="UP001054821"/>
    </source>
</evidence>
<dbReference type="EMBL" id="JAJFAZ020000008">
    <property type="protein sequence ID" value="KAI5313324.1"/>
    <property type="molecule type" value="Genomic_DNA"/>
</dbReference>
<name>A0AAD4UWE7_PRUDU</name>
<reference evidence="1 2" key="1">
    <citation type="journal article" date="2022" name="G3 (Bethesda)">
        <title>Whole-genome sequence and methylome profiling of the almond [Prunus dulcis (Mill.) D.A. Webb] cultivar 'Nonpareil'.</title>
        <authorList>
            <person name="D'Amico-Willman K.M."/>
            <person name="Ouma W.Z."/>
            <person name="Meulia T."/>
            <person name="Sideli G.M."/>
            <person name="Gradziel T.M."/>
            <person name="Fresnedo-Ramirez J."/>
        </authorList>
    </citation>
    <scope>NUCLEOTIDE SEQUENCE [LARGE SCALE GENOMIC DNA]</scope>
    <source>
        <strain evidence="1">Clone GOH B32 T37-40</strain>
    </source>
</reference>
<proteinExistence type="predicted"/>
<protein>
    <submittedName>
        <fullName evidence="1">Uncharacterized protein</fullName>
    </submittedName>
</protein>
<evidence type="ECO:0000313" key="1">
    <source>
        <dbReference type="EMBL" id="KAI5313324.1"/>
    </source>
</evidence>